<dbReference type="EMBL" id="MLJW01000092">
    <property type="protein sequence ID" value="OIR00686.1"/>
    <property type="molecule type" value="Genomic_DNA"/>
</dbReference>
<organism evidence="1">
    <name type="scientific">mine drainage metagenome</name>
    <dbReference type="NCBI Taxonomy" id="410659"/>
    <lineage>
        <taxon>unclassified sequences</taxon>
        <taxon>metagenomes</taxon>
        <taxon>ecological metagenomes</taxon>
    </lineage>
</organism>
<sequence length="396" mass="45981">MKGFKKILLRIIYVLLLTVTAMNANAMQDTAFVHSILKRVEQQQIKEHRFYIKGLLPAYADKAYKGFSTRINDNSIFCTAISLYTLRKIKSKLDKESQDMIDSICARATPAFALFANIQGKHTYNFWRQDSSFKFPYNWWVPAITNRNWELPDDFDDTVMSLMALNTDDSIAAQVHRYMQNYSGYPVTKIKGVPSDYKKIQAYSTWAGKKFPVFYDVCVAANILTFVQHYQLPWTKADSATLQFIIKVIQRKDYLTARYIDISPYYKNKAVIIYHIARLMEMKQIPELELYKKQLLTDALYLFSKSNNILEQIVLSTAMNRLGYEAPVIDLSNRSKIFDLVEHNDMPFFTADILGYFEGTTKKMLNITVGKSLWFNEYCPAYNDVLLLEYLALNSN</sequence>
<comment type="caution">
    <text evidence="1">The sequence shown here is derived from an EMBL/GenBank/DDBJ whole genome shotgun (WGS) entry which is preliminary data.</text>
</comment>
<accession>A0A1J5SKS4</accession>
<dbReference type="AlphaFoldDB" id="A0A1J5SKS4"/>
<proteinExistence type="predicted"/>
<gene>
    <name evidence="1" type="ORF">GALL_172110</name>
</gene>
<evidence type="ECO:0000313" key="1">
    <source>
        <dbReference type="EMBL" id="OIR00686.1"/>
    </source>
</evidence>
<name>A0A1J5SKS4_9ZZZZ</name>
<reference evidence="1" key="1">
    <citation type="submission" date="2016-10" db="EMBL/GenBank/DDBJ databases">
        <title>Sequence of Gallionella enrichment culture.</title>
        <authorList>
            <person name="Poehlein A."/>
            <person name="Muehling M."/>
            <person name="Daniel R."/>
        </authorList>
    </citation>
    <scope>NUCLEOTIDE SEQUENCE</scope>
</reference>
<protein>
    <submittedName>
        <fullName evidence="1">Uncharacterized protein</fullName>
    </submittedName>
</protein>